<dbReference type="Pfam" id="PF00583">
    <property type="entry name" value="Acetyltransf_1"/>
    <property type="match status" value="1"/>
</dbReference>
<dbReference type="SUPFAM" id="SSF55729">
    <property type="entry name" value="Acyl-CoA N-acyltransferases (Nat)"/>
    <property type="match status" value="1"/>
</dbReference>
<accession>A0A4Q1AR65</accession>
<dbReference type="OrthoDB" id="9813917at2"/>
<dbReference type="PANTHER" id="PTHR13947:SF37">
    <property type="entry name" value="LD18367P"/>
    <property type="match status" value="1"/>
</dbReference>
<dbReference type="GO" id="GO:0008080">
    <property type="term" value="F:N-acetyltransferase activity"/>
    <property type="evidence" value="ECO:0007669"/>
    <property type="project" value="InterPro"/>
</dbReference>
<dbReference type="InterPro" id="IPR016181">
    <property type="entry name" value="Acyl_CoA_acyltransferase"/>
</dbReference>
<dbReference type="AlphaFoldDB" id="A0A4Q1AR65"/>
<comment type="caution">
    <text evidence="3">The sequence shown here is derived from an EMBL/GenBank/DDBJ whole genome shotgun (WGS) entry which is preliminary data.</text>
</comment>
<reference evidence="3 4" key="1">
    <citation type="submission" date="2017-10" db="EMBL/GenBank/DDBJ databases">
        <title>Genomics of the genus Arcobacter.</title>
        <authorList>
            <person name="Perez-Cataluna A."/>
            <person name="Figueras M.J."/>
        </authorList>
    </citation>
    <scope>NUCLEOTIDE SEQUENCE [LARGE SCALE GENOMIC DNA]</scope>
    <source>
        <strain evidence="3 4">CECT 8441</strain>
    </source>
</reference>
<evidence type="ECO:0000313" key="4">
    <source>
        <dbReference type="Proteomes" id="UP000289758"/>
    </source>
</evidence>
<organism evidence="3 4">
    <name type="scientific">Halarcobacter ebronensis</name>
    <dbReference type="NCBI Taxonomy" id="1462615"/>
    <lineage>
        <taxon>Bacteria</taxon>
        <taxon>Pseudomonadati</taxon>
        <taxon>Campylobacterota</taxon>
        <taxon>Epsilonproteobacteria</taxon>
        <taxon>Campylobacterales</taxon>
        <taxon>Arcobacteraceae</taxon>
        <taxon>Halarcobacter</taxon>
    </lineage>
</organism>
<protein>
    <submittedName>
        <fullName evidence="3">GNAT family N-acetyltransferase</fullName>
    </submittedName>
</protein>
<evidence type="ECO:0000313" key="3">
    <source>
        <dbReference type="EMBL" id="RXK07619.1"/>
    </source>
</evidence>
<dbReference type="Gene3D" id="3.40.630.30">
    <property type="match status" value="1"/>
</dbReference>
<evidence type="ECO:0000256" key="1">
    <source>
        <dbReference type="ARBA" id="ARBA00022679"/>
    </source>
</evidence>
<dbReference type="EMBL" id="PDKK01000002">
    <property type="protein sequence ID" value="RXK07619.1"/>
    <property type="molecule type" value="Genomic_DNA"/>
</dbReference>
<dbReference type="RefSeq" id="WP_129086497.1">
    <property type="nucleotide sequence ID" value="NZ_CP053836.1"/>
</dbReference>
<keyword evidence="4" id="KW-1185">Reference proteome</keyword>
<gene>
    <name evidence="3" type="ORF">CRV07_03925</name>
</gene>
<sequence length="159" mass="18715">MSIYKATIDDAKLISSIISKANKDIANKFSLDINNCPKHPSFYTTQWVLSDMQRQEEYFLYKKDKEVVACVAFENPREEVGYLNRLSVIPSYRHKGIGEELVKYIFEYAKSKNIKRLSIGIIAEHQVLKQWYIKLGFKESNKKSFPHLPFEVLYMNIYF</sequence>
<dbReference type="CDD" id="cd04301">
    <property type="entry name" value="NAT_SF"/>
    <property type="match status" value="1"/>
</dbReference>
<dbReference type="InterPro" id="IPR000182">
    <property type="entry name" value="GNAT_dom"/>
</dbReference>
<keyword evidence="1 3" id="KW-0808">Transferase</keyword>
<dbReference type="PROSITE" id="PS51186">
    <property type="entry name" value="GNAT"/>
    <property type="match status" value="1"/>
</dbReference>
<feature type="domain" description="N-acetyltransferase" evidence="2">
    <location>
        <begin position="1"/>
        <end position="159"/>
    </location>
</feature>
<dbReference type="Proteomes" id="UP000289758">
    <property type="component" value="Unassembled WGS sequence"/>
</dbReference>
<name>A0A4Q1AR65_9BACT</name>
<dbReference type="PANTHER" id="PTHR13947">
    <property type="entry name" value="GNAT FAMILY N-ACETYLTRANSFERASE"/>
    <property type="match status" value="1"/>
</dbReference>
<evidence type="ECO:0000259" key="2">
    <source>
        <dbReference type="PROSITE" id="PS51186"/>
    </source>
</evidence>
<dbReference type="InterPro" id="IPR050769">
    <property type="entry name" value="NAT_camello-type"/>
</dbReference>
<proteinExistence type="predicted"/>